<protein>
    <recommendedName>
        <fullName evidence="2">Heterokaryon incompatibility domain-containing protein</fullName>
    </recommendedName>
</protein>
<evidence type="ECO:0000256" key="1">
    <source>
        <dbReference type="SAM" id="MobiDB-lite"/>
    </source>
</evidence>
<organism evidence="3 4">
    <name type="scientific">Aspergillus carbonarius (strain ITEM 5010)</name>
    <dbReference type="NCBI Taxonomy" id="602072"/>
    <lineage>
        <taxon>Eukaryota</taxon>
        <taxon>Fungi</taxon>
        <taxon>Dikarya</taxon>
        <taxon>Ascomycota</taxon>
        <taxon>Pezizomycotina</taxon>
        <taxon>Eurotiomycetes</taxon>
        <taxon>Eurotiomycetidae</taxon>
        <taxon>Eurotiales</taxon>
        <taxon>Aspergillaceae</taxon>
        <taxon>Aspergillus</taxon>
        <taxon>Aspergillus subgen. Circumdati</taxon>
    </lineage>
</organism>
<dbReference type="InterPro" id="IPR036890">
    <property type="entry name" value="HATPase_C_sf"/>
</dbReference>
<dbReference type="InterPro" id="IPR010730">
    <property type="entry name" value="HET"/>
</dbReference>
<feature type="compositionally biased region" description="Polar residues" evidence="1">
    <location>
        <begin position="1275"/>
        <end position="1287"/>
    </location>
</feature>
<feature type="compositionally biased region" description="Basic and acidic residues" evidence="1">
    <location>
        <begin position="1293"/>
        <end position="1306"/>
    </location>
</feature>
<keyword evidence="4" id="KW-1185">Reference proteome</keyword>
<evidence type="ECO:0000313" key="3">
    <source>
        <dbReference type="EMBL" id="OOF92548.1"/>
    </source>
</evidence>
<evidence type="ECO:0000259" key="2">
    <source>
        <dbReference type="Pfam" id="PF06985"/>
    </source>
</evidence>
<accession>A0A1R3RDJ0</accession>
<feature type="compositionally biased region" description="Basic and acidic residues" evidence="1">
    <location>
        <begin position="1203"/>
        <end position="1212"/>
    </location>
</feature>
<feature type="region of interest" description="Disordered" evidence="1">
    <location>
        <begin position="1420"/>
        <end position="1465"/>
    </location>
</feature>
<dbReference type="PANTHER" id="PTHR32387:SF0">
    <property type="entry name" value="PROTEIN NO VEIN"/>
    <property type="match status" value="1"/>
</dbReference>
<feature type="region of interest" description="Disordered" evidence="1">
    <location>
        <begin position="1272"/>
        <end position="1306"/>
    </location>
</feature>
<feature type="domain" description="Heterokaryon incompatibility" evidence="2">
    <location>
        <begin position="1813"/>
        <end position="1946"/>
    </location>
</feature>
<gene>
    <name evidence="3" type="ORF">ASPCADRAFT_133549</name>
</gene>
<dbReference type="PANTHER" id="PTHR32387">
    <property type="entry name" value="WU:FJ29H11"/>
    <property type="match status" value="1"/>
</dbReference>
<reference evidence="4" key="1">
    <citation type="journal article" date="2017" name="Genome Biol.">
        <title>Comparative genomics reveals high biological diversity and specific adaptations in the industrially and medically important fungal genus Aspergillus.</title>
        <authorList>
            <person name="de Vries R.P."/>
            <person name="Riley R."/>
            <person name="Wiebenga A."/>
            <person name="Aguilar-Osorio G."/>
            <person name="Amillis S."/>
            <person name="Uchima C.A."/>
            <person name="Anderluh G."/>
            <person name="Asadollahi M."/>
            <person name="Askin M."/>
            <person name="Barry K."/>
            <person name="Battaglia E."/>
            <person name="Bayram O."/>
            <person name="Benocci T."/>
            <person name="Braus-Stromeyer S.A."/>
            <person name="Caldana C."/>
            <person name="Canovas D."/>
            <person name="Cerqueira G.C."/>
            <person name="Chen F."/>
            <person name="Chen W."/>
            <person name="Choi C."/>
            <person name="Clum A."/>
            <person name="Dos Santos R.A."/>
            <person name="Damasio A.R."/>
            <person name="Diallinas G."/>
            <person name="Emri T."/>
            <person name="Fekete E."/>
            <person name="Flipphi M."/>
            <person name="Freyberg S."/>
            <person name="Gallo A."/>
            <person name="Gournas C."/>
            <person name="Habgood R."/>
            <person name="Hainaut M."/>
            <person name="Harispe M.L."/>
            <person name="Henrissat B."/>
            <person name="Hilden K.S."/>
            <person name="Hope R."/>
            <person name="Hossain A."/>
            <person name="Karabika E."/>
            <person name="Karaffa L."/>
            <person name="Karanyi Z."/>
            <person name="Krasevec N."/>
            <person name="Kuo A."/>
            <person name="Kusch H."/>
            <person name="LaButti K."/>
            <person name="Lagendijk E.L."/>
            <person name="Lapidus A."/>
            <person name="Levasseur A."/>
            <person name="Lindquist E."/>
            <person name="Lipzen A."/>
            <person name="Logrieco A.F."/>
            <person name="MacCabe A."/>
            <person name="Maekelae M.R."/>
            <person name="Malavazi I."/>
            <person name="Melin P."/>
            <person name="Meyer V."/>
            <person name="Mielnichuk N."/>
            <person name="Miskei M."/>
            <person name="Molnar A.P."/>
            <person name="Mule G."/>
            <person name="Ngan C.Y."/>
            <person name="Orejas M."/>
            <person name="Orosz E."/>
            <person name="Ouedraogo J.P."/>
            <person name="Overkamp K.M."/>
            <person name="Park H.-S."/>
            <person name="Perrone G."/>
            <person name="Piumi F."/>
            <person name="Punt P.J."/>
            <person name="Ram A.F."/>
            <person name="Ramon A."/>
            <person name="Rauscher S."/>
            <person name="Record E."/>
            <person name="Riano-Pachon D.M."/>
            <person name="Robert V."/>
            <person name="Roehrig J."/>
            <person name="Ruller R."/>
            <person name="Salamov A."/>
            <person name="Salih N.S."/>
            <person name="Samson R.A."/>
            <person name="Sandor E."/>
            <person name="Sanguinetti M."/>
            <person name="Schuetze T."/>
            <person name="Sepcic K."/>
            <person name="Shelest E."/>
            <person name="Sherlock G."/>
            <person name="Sophianopoulou V."/>
            <person name="Squina F.M."/>
            <person name="Sun H."/>
            <person name="Susca A."/>
            <person name="Todd R.B."/>
            <person name="Tsang A."/>
            <person name="Unkles S.E."/>
            <person name="van de Wiele N."/>
            <person name="van Rossen-Uffink D."/>
            <person name="Oliveira J.V."/>
            <person name="Vesth T.C."/>
            <person name="Visser J."/>
            <person name="Yu J.-H."/>
            <person name="Zhou M."/>
            <person name="Andersen M.R."/>
            <person name="Archer D.B."/>
            <person name="Baker S.E."/>
            <person name="Benoit I."/>
            <person name="Brakhage A.A."/>
            <person name="Braus G.H."/>
            <person name="Fischer R."/>
            <person name="Frisvad J.C."/>
            <person name="Goldman G.H."/>
            <person name="Houbraken J."/>
            <person name="Oakley B."/>
            <person name="Pocsi I."/>
            <person name="Scazzocchio C."/>
            <person name="Seiboth B."/>
            <person name="vanKuyk P.A."/>
            <person name="Wortman J."/>
            <person name="Dyer P.S."/>
            <person name="Grigoriev I.V."/>
        </authorList>
    </citation>
    <scope>NUCLEOTIDE SEQUENCE [LARGE SCALE GENOMIC DNA]</scope>
    <source>
        <strain evidence="4">ITEM 5010</strain>
    </source>
</reference>
<dbReference type="OrthoDB" id="2157530at2759"/>
<dbReference type="VEuPathDB" id="FungiDB:ASPCADRAFT_133549"/>
<dbReference type="InterPro" id="IPR052957">
    <property type="entry name" value="Auxin_embryo_med"/>
</dbReference>
<dbReference type="Pfam" id="PF06985">
    <property type="entry name" value="HET"/>
    <property type="match status" value="1"/>
</dbReference>
<dbReference type="Proteomes" id="UP000188318">
    <property type="component" value="Unassembled WGS sequence"/>
</dbReference>
<dbReference type="Pfam" id="PF26639">
    <property type="entry name" value="Het-6_barrel"/>
    <property type="match status" value="1"/>
</dbReference>
<dbReference type="EMBL" id="KV907507">
    <property type="protein sequence ID" value="OOF92548.1"/>
    <property type="molecule type" value="Genomic_DNA"/>
</dbReference>
<proteinExistence type="predicted"/>
<name>A0A1R3RDJ0_ASPC5</name>
<sequence length="2321" mass="261745">MYDLECTSMDASRPHPRAIAKNHIERIGAEYRSVQENERAQKIIGQALEFFGEDIYSSSTHFLLELIQNADDNKYAGDITPTLALSYHDRLLRTDCNELGFTPEQVDAICHLGFSSKKNQAGSTGEKGVGFKSVFGVAASVWVASRDYTFKFDPSSRMGMLIPIWEEPPDGARHETTSMYLRFLPQTDETNVFHDLDLVGGKVLTFLRRLRELQLHIELQSGTRISYNVMRQDLISADGLPMTQLTFTGAKFPVPHRKAYVVCCYEINDMPQEKKRPRQYDSELQLAFPVDDSGQPVLESQDVYAVLPVRSYGFTFLLQGDFLLSTSREEISSSKEWNNKLCATLPDAFAAAVKNIVAHRRAFPWFRFLPDMGFEKSFFQQVKDLIPSRVAKEHVLLSEGRDENGHGLLALPGSLRYVPREFRDSDGYPLTLCPSTRDRYVSVRYPHEDWCFLQRLGVKQMSPSEFMDDLSNLVNSHGAQDKPVRWHEYLARAGNQILRDGANKGLRDLLCKLPILPLRDNQWVSSADKVVFFPPIPAGVPGGLKIFEISTASVDSRLKGDRAIFFEYAGAQGYNPAVVCDKIVERQTVWTRSWQDSRRPQSRLKDSRASDLASQLYFLFRNKWTSDGKRSLWVLNERHEPCRASAVYIPSNEPDSANLLLQGMLPRVELLHKAYLSVGGSDRTEYIEWLRSTFGIWRTPRLATEGNDLSPDFQHVIDTAASSDWLRLLEKYFDQYSDWLVSGSRKSGKVLTILRTTMVDCAGGEKAMLEETCRPGLERFLPRKCLSLVPEFGNWSLLTNLGVIVGMDLKFYFSQLIQMKRTEPSEEKIRHLYADIEAKSEGSRDVIRSTFIQEGLIYVPSSQTKAGYCWLHPDGCLWKGPESLTHTPKLQKIYPDNELLFKNILKIRNAGPELVLREIAEYKPQEPKRILEHLQDANALWKDVDPYTLGLIKRLKIFPVRQPSQNDDGFVLMSESDDWLIPDDLQRKYFHQDLPLLVFNYDELDDMPKIKGAFGLNSRKVLATKEVFCEDDSPQLLSLATGRFLDRIRFMSRLIPRGAPNMREKMERLFNAQLYSVKDMFWALTVRYRDKVIRRGKGIAECLLTDDEEGLTIRVAQNCIKYNMFPSELADGLSRLYKISERSLAQDALTQVLAYVEEKFNNSGYTADMEHQLPERFRHGWSGEPVPARANVRETSKYLTGPRDGDRAEVEHSSGAIRGKAPAVTRRAVPQPIVEQKQKQSPPTLRAEMMPKHGQTRELPSNPLHQVEAHGVPQTVPQSTGISTQSRAPGISSHDEELGGVHGKGSDREVKADLDYLEDNGYNNLSATGLNGRFTDSAQVYGMQAPERGQVDRQHSSQVKSVRNLLLSLNQDLFADDMQITKFHGGLDEHEIASLYAARVDVAEVVQHLDIPIWKRQTGHGDLTTNHRLGEVLSLPRQQTYPPKLREGEQPKSPHSPNDTPQKLVPPQRHVYVSDIARRRRLHHQMGASDNSHPGDQGFPTASSIVSAGPAVVQVPGIPQGALLDFLNNRVRHRAPIEPAQIIIQTSNLGSLETHGDFIIDPEINTHPGRIHIDAKTKTKTVFMTLPDPSQKEEAFSGELVVSSLFQAALGGFYAPESHWTSPSNPSFTSEDGPNVTHTAFTLPNCCQLTEFLVRHGCDRARNWTNRPVTYRVDVKVTTGDLNSSFLLHQKNFQMARAASLNDAGSSEVYILVRLYNIYASPEIAIFVDTWRLYTTGRLDLTVAGDHYVAKLTDTPTDTPNLLLMDHDFTGHYKFRRLESPRHIRLLRLGSRKDEQMLHGSISNISLDENPSFTALSYTWGPALKPYCIRTAEGDVPVTASLYYALTRIQQSEGSIDIWADSISINQSDATEKSQQIRLLPTIYRQATQVFGWIGDEAKESNLAIKALLHITSSPSAVATLGKNIWGAIVELFARPWFVRSWIIQEVILARDLYIICGSEKLPWDRLYDAVHICEKYAESSMQNLTIPATRNLGPILSLGKTRQMYQRGEKYELLDLFELFQHAKSTLRRDRLFTLLNIAADAEGFTTDYDNPLECIVFEYASKFVARGKGLELLYRARGLSASRRFPSWIPDWTANRYPKTISSWPSERKYCAGGHSEANISVEPDNKAILLAEGLIVGSIVKVGSCLSQVDKAMNNIADFLRPVDLSQSGYPTEGSSDGLKFRIPIGDAAHGLWGDRRSLERSYRLIEPFLSSKKSRSEVNGDTKTLREDLWLYLLTAVDFSEWIGSAVVCQTAQGYIGVVPAGAQEGDAIALISGGTVPFCLRNDQGDMYQLVGEAYIHGVMHGEAFNSEEVKILRFC</sequence>
<evidence type="ECO:0000313" key="4">
    <source>
        <dbReference type="Proteomes" id="UP000188318"/>
    </source>
</evidence>
<dbReference type="SUPFAM" id="SSF55874">
    <property type="entry name" value="ATPase domain of HSP90 chaperone/DNA topoisomerase II/histidine kinase"/>
    <property type="match status" value="1"/>
</dbReference>
<dbReference type="STRING" id="602072.A0A1R3RDJ0"/>
<dbReference type="OMA" id="ATEWHIR"/>
<feature type="region of interest" description="Disordered" evidence="1">
    <location>
        <begin position="1197"/>
        <end position="1260"/>
    </location>
</feature>
<dbReference type="Gene3D" id="3.30.565.10">
    <property type="entry name" value="Histidine kinase-like ATPase, C-terminal domain"/>
    <property type="match status" value="1"/>
</dbReference>
<dbReference type="NCBIfam" id="NF047352">
    <property type="entry name" value="P_loop_sacsin"/>
    <property type="match status" value="1"/>
</dbReference>